<proteinExistence type="predicted"/>
<evidence type="ECO:0000313" key="2">
    <source>
        <dbReference type="Proteomes" id="UP001057402"/>
    </source>
</evidence>
<organism evidence="1 2">
    <name type="scientific">Melastoma candidum</name>
    <dbReference type="NCBI Taxonomy" id="119954"/>
    <lineage>
        <taxon>Eukaryota</taxon>
        <taxon>Viridiplantae</taxon>
        <taxon>Streptophyta</taxon>
        <taxon>Embryophyta</taxon>
        <taxon>Tracheophyta</taxon>
        <taxon>Spermatophyta</taxon>
        <taxon>Magnoliopsida</taxon>
        <taxon>eudicotyledons</taxon>
        <taxon>Gunneridae</taxon>
        <taxon>Pentapetalae</taxon>
        <taxon>rosids</taxon>
        <taxon>malvids</taxon>
        <taxon>Myrtales</taxon>
        <taxon>Melastomataceae</taxon>
        <taxon>Melastomatoideae</taxon>
        <taxon>Melastomateae</taxon>
        <taxon>Melastoma</taxon>
    </lineage>
</organism>
<dbReference type="EMBL" id="CM042889">
    <property type="protein sequence ID" value="KAI4318740.1"/>
    <property type="molecule type" value="Genomic_DNA"/>
</dbReference>
<keyword evidence="2" id="KW-1185">Reference proteome</keyword>
<reference evidence="2" key="1">
    <citation type="journal article" date="2023" name="Front. Plant Sci.">
        <title>Chromosomal-level genome assembly of Melastoma candidum provides insights into trichome evolution.</title>
        <authorList>
            <person name="Zhong Y."/>
            <person name="Wu W."/>
            <person name="Sun C."/>
            <person name="Zou P."/>
            <person name="Liu Y."/>
            <person name="Dai S."/>
            <person name="Zhou R."/>
        </authorList>
    </citation>
    <scope>NUCLEOTIDE SEQUENCE [LARGE SCALE GENOMIC DNA]</scope>
</reference>
<evidence type="ECO:0000313" key="1">
    <source>
        <dbReference type="EMBL" id="KAI4318740.1"/>
    </source>
</evidence>
<protein>
    <submittedName>
        <fullName evidence="1">Uncharacterized protein</fullName>
    </submittedName>
</protein>
<comment type="caution">
    <text evidence="1">The sequence shown here is derived from an EMBL/GenBank/DDBJ whole genome shotgun (WGS) entry which is preliminary data.</text>
</comment>
<name>A0ACB9M7T6_9MYRT</name>
<gene>
    <name evidence="1" type="ORF">MLD38_032410</name>
</gene>
<dbReference type="Proteomes" id="UP001057402">
    <property type="component" value="Chromosome 10"/>
</dbReference>
<accession>A0ACB9M7T6</accession>
<sequence>MKNPLIPLPGRRSWATATFRGLSVSPAADPRSSSPASPVDDLYNLITAASSPQDLRTTLRSSNIPLTNEVIDGVLRRVRFGHSNPLQALELFRFCCSLRGFYPSAYSLDTLLYVLGRSRKFDLVWEVLYDVRRKDRGFVRYKDRYMRNDEDSRDFGEEEEFVDVSDQGESIISMRTVMVVLGRVAKVCSVRQTVESLRRLRRIVRVFDVECFNALLRTLCQEKSMADARNVYHALKKDFRPNLRTFNVLLSGWKSVEDAEGFFDEMRDMGVKPDAVSYNCLIDVYCKDRSVEKAMKVVEKMREEGISPDVYSYTSLIGGLGLIGQPDKARDILKEMKEYGCYPDVAAYNAAVRNYCIAKRMGDAYKLMDEMTEKGLSPNATTYNLFFRVFYWSNDLRRACELYVRMIDAGCLPNTQSCLFLIKLFKRQEQVAFALKLWNDMVEKGFGSYTLVSDILIDLLCDHGKLQEAERCFLQMTEKGQKPSNVSFRRIKALMELTNREDNLKNLSLKMAAFEI</sequence>